<dbReference type="GO" id="GO:0005524">
    <property type="term" value="F:ATP binding"/>
    <property type="evidence" value="ECO:0007669"/>
    <property type="project" value="UniProtKB-KW"/>
</dbReference>
<name>A0AAD7Q2Y2_QUISA</name>
<protein>
    <submittedName>
        <fullName evidence="5">tRNA(Ile)-lysidine synthase</fullName>
    </submittedName>
</protein>
<comment type="caution">
    <text evidence="5">The sequence shown here is derived from an EMBL/GenBank/DDBJ whole genome shotgun (WGS) entry which is preliminary data.</text>
</comment>
<accession>A0AAD7Q2Y2</accession>
<keyword evidence="6" id="KW-1185">Reference proteome</keyword>
<dbReference type="AlphaFoldDB" id="A0AAD7Q2Y2"/>
<dbReference type="PANTHER" id="PTHR43033">
    <property type="entry name" value="TRNA(ILE)-LYSIDINE SYNTHASE-RELATED"/>
    <property type="match status" value="1"/>
</dbReference>
<sequence length="211" mass="23902">MDHGYAVVDLEILNPSKVEDICLSRFVSLLLQFISQRHRPVRGSTSKLPLDYIRTFPCKINWFQMRQMSIFWKSLRGESWSVHCRSCVVSHNMVAEVRHMIEADWLYLAKLLKYSAPEMFKQQGVVLACITEQITESTTLCVDYARMAAQKALLSLKSIPVAARRSLLVLVNQQGHLLSIPSTNVRHCPCLVACAEFKPRVPLGGGHSSFI</sequence>
<evidence type="ECO:0000256" key="4">
    <source>
        <dbReference type="ARBA" id="ARBA00022840"/>
    </source>
</evidence>
<evidence type="ECO:0000313" key="5">
    <source>
        <dbReference type="EMBL" id="KAJ7973863.1"/>
    </source>
</evidence>
<evidence type="ECO:0000256" key="2">
    <source>
        <dbReference type="ARBA" id="ARBA00022694"/>
    </source>
</evidence>
<keyword evidence="2" id="KW-0819">tRNA processing</keyword>
<dbReference type="Proteomes" id="UP001163823">
    <property type="component" value="Chromosome 3"/>
</dbReference>
<dbReference type="PANTHER" id="PTHR43033:SF5">
    <property type="entry name" value="TRNA(ILE)-LYSIDINE SYNTHETASE"/>
    <property type="match status" value="1"/>
</dbReference>
<organism evidence="5 6">
    <name type="scientific">Quillaja saponaria</name>
    <name type="common">Soap bark tree</name>
    <dbReference type="NCBI Taxonomy" id="32244"/>
    <lineage>
        <taxon>Eukaryota</taxon>
        <taxon>Viridiplantae</taxon>
        <taxon>Streptophyta</taxon>
        <taxon>Embryophyta</taxon>
        <taxon>Tracheophyta</taxon>
        <taxon>Spermatophyta</taxon>
        <taxon>Magnoliopsida</taxon>
        <taxon>eudicotyledons</taxon>
        <taxon>Gunneridae</taxon>
        <taxon>Pentapetalae</taxon>
        <taxon>rosids</taxon>
        <taxon>fabids</taxon>
        <taxon>Fabales</taxon>
        <taxon>Quillajaceae</taxon>
        <taxon>Quillaja</taxon>
    </lineage>
</organism>
<dbReference type="GO" id="GO:0016879">
    <property type="term" value="F:ligase activity, forming carbon-nitrogen bonds"/>
    <property type="evidence" value="ECO:0007669"/>
    <property type="project" value="InterPro"/>
</dbReference>
<proteinExistence type="predicted"/>
<keyword evidence="1" id="KW-0436">Ligase</keyword>
<gene>
    <name evidence="5" type="ORF">O6P43_004027</name>
</gene>
<dbReference type="KEGG" id="qsa:O6P43_004027"/>
<keyword evidence="3" id="KW-0547">Nucleotide-binding</keyword>
<reference evidence="5" key="1">
    <citation type="journal article" date="2023" name="Science">
        <title>Elucidation of the pathway for biosynthesis of saponin adjuvants from the soapbark tree.</title>
        <authorList>
            <person name="Reed J."/>
            <person name="Orme A."/>
            <person name="El-Demerdash A."/>
            <person name="Owen C."/>
            <person name="Martin L.B.B."/>
            <person name="Misra R.C."/>
            <person name="Kikuchi S."/>
            <person name="Rejzek M."/>
            <person name="Martin A.C."/>
            <person name="Harkess A."/>
            <person name="Leebens-Mack J."/>
            <person name="Louveau T."/>
            <person name="Stephenson M.J."/>
            <person name="Osbourn A."/>
        </authorList>
    </citation>
    <scope>NUCLEOTIDE SEQUENCE</scope>
    <source>
        <strain evidence="5">S10</strain>
    </source>
</reference>
<dbReference type="GO" id="GO:0008033">
    <property type="term" value="P:tRNA processing"/>
    <property type="evidence" value="ECO:0007669"/>
    <property type="project" value="UniProtKB-KW"/>
</dbReference>
<dbReference type="EMBL" id="JARAOO010000003">
    <property type="protein sequence ID" value="KAJ7973863.1"/>
    <property type="molecule type" value="Genomic_DNA"/>
</dbReference>
<evidence type="ECO:0000256" key="1">
    <source>
        <dbReference type="ARBA" id="ARBA00022598"/>
    </source>
</evidence>
<dbReference type="InterPro" id="IPR012094">
    <property type="entry name" value="tRNA_Ile_lys_synt"/>
</dbReference>
<evidence type="ECO:0000256" key="3">
    <source>
        <dbReference type="ARBA" id="ARBA00022741"/>
    </source>
</evidence>
<keyword evidence="4" id="KW-0067">ATP-binding</keyword>
<evidence type="ECO:0000313" key="6">
    <source>
        <dbReference type="Proteomes" id="UP001163823"/>
    </source>
</evidence>